<reference evidence="2" key="1">
    <citation type="submission" date="2021-03" db="EMBL/GenBank/DDBJ databases">
        <authorList>
            <person name="Tagirdzhanova G."/>
        </authorList>
    </citation>
    <scope>NUCLEOTIDE SEQUENCE</scope>
</reference>
<organism evidence="2 3">
    <name type="scientific">Heterodermia speciosa</name>
    <dbReference type="NCBI Taxonomy" id="116794"/>
    <lineage>
        <taxon>Eukaryota</taxon>
        <taxon>Fungi</taxon>
        <taxon>Dikarya</taxon>
        <taxon>Ascomycota</taxon>
        <taxon>Pezizomycotina</taxon>
        <taxon>Lecanoromycetes</taxon>
        <taxon>OSLEUM clade</taxon>
        <taxon>Lecanoromycetidae</taxon>
        <taxon>Caliciales</taxon>
        <taxon>Physciaceae</taxon>
        <taxon>Heterodermia</taxon>
    </lineage>
</organism>
<dbReference type="AlphaFoldDB" id="A0A8H3PHH4"/>
<evidence type="ECO:0000313" key="2">
    <source>
        <dbReference type="EMBL" id="CAF9941386.1"/>
    </source>
</evidence>
<gene>
    <name evidence="2" type="ORF">HETSPECPRED_003220</name>
</gene>
<feature type="compositionally biased region" description="Basic and acidic residues" evidence="1">
    <location>
        <begin position="91"/>
        <end position="107"/>
    </location>
</feature>
<evidence type="ECO:0000313" key="3">
    <source>
        <dbReference type="Proteomes" id="UP000664521"/>
    </source>
</evidence>
<evidence type="ECO:0000256" key="1">
    <source>
        <dbReference type="SAM" id="MobiDB-lite"/>
    </source>
</evidence>
<name>A0A8H3PHH4_9LECA</name>
<feature type="compositionally biased region" description="Polar residues" evidence="1">
    <location>
        <begin position="108"/>
        <end position="119"/>
    </location>
</feature>
<proteinExistence type="predicted"/>
<feature type="compositionally biased region" description="Basic residues" evidence="1">
    <location>
        <begin position="176"/>
        <end position="186"/>
    </location>
</feature>
<dbReference type="EMBL" id="CAJPDS010000191">
    <property type="protein sequence ID" value="CAF9941386.1"/>
    <property type="molecule type" value="Genomic_DNA"/>
</dbReference>
<dbReference type="Proteomes" id="UP000664521">
    <property type="component" value="Unassembled WGS sequence"/>
</dbReference>
<accession>A0A8H3PHH4</accession>
<sequence length="219" mass="23952">MRPKALESKKRSFADIDDGVGLAKKQRIETTPTMLKEGEVRSLLPSLLIVNQSFIAATNFTLQEARPVIVTAKDKVDIDSATAQLEAETGENVKELKEERGTAEDLTAKNNNRPSGSTLNEKDNTKVRDGIQEDGLKVVEDSNNPTAQTIQAVAAGGQAESGVIRAGDNGAQAHPSRSHRQHRPTRPLRQYPGPRTGHFYKPHAVVLLDGTCHIVWYPK</sequence>
<keyword evidence="3" id="KW-1185">Reference proteome</keyword>
<feature type="region of interest" description="Disordered" evidence="1">
    <location>
        <begin position="166"/>
        <end position="195"/>
    </location>
</feature>
<feature type="region of interest" description="Disordered" evidence="1">
    <location>
        <begin position="88"/>
        <end position="127"/>
    </location>
</feature>
<comment type="caution">
    <text evidence="2">The sequence shown here is derived from an EMBL/GenBank/DDBJ whole genome shotgun (WGS) entry which is preliminary data.</text>
</comment>
<protein>
    <submittedName>
        <fullName evidence="2">Uncharacterized protein</fullName>
    </submittedName>
</protein>